<dbReference type="Gene3D" id="1.20.58.70">
    <property type="match status" value="1"/>
</dbReference>
<dbReference type="GO" id="GO:0005484">
    <property type="term" value="F:SNAP receptor activity"/>
    <property type="evidence" value="ECO:0007669"/>
    <property type="project" value="TreeGrafter"/>
</dbReference>
<keyword evidence="12" id="KW-1185">Reference proteome</keyword>
<comment type="caution">
    <text evidence="11">The sequence shown here is derived from an EMBL/GenBank/DDBJ whole genome shotgun (WGS) entry which is preliminary data.</text>
</comment>
<dbReference type="GO" id="GO:0000149">
    <property type="term" value="F:SNARE binding"/>
    <property type="evidence" value="ECO:0007669"/>
    <property type="project" value="TreeGrafter"/>
</dbReference>
<evidence type="ECO:0000256" key="4">
    <source>
        <dbReference type="ARBA" id="ARBA00022692"/>
    </source>
</evidence>
<dbReference type="PROSITE" id="PS50192">
    <property type="entry name" value="T_SNARE"/>
    <property type="match status" value="1"/>
</dbReference>
<feature type="domain" description="T-SNARE coiled-coil homology" evidence="10">
    <location>
        <begin position="257"/>
        <end position="319"/>
    </location>
</feature>
<keyword evidence="7 9" id="KW-0472">Membrane</keyword>
<keyword evidence="6" id="KW-0175">Coiled coil</keyword>
<dbReference type="PANTHER" id="PTHR19957">
    <property type="entry name" value="SYNTAXIN"/>
    <property type="match status" value="1"/>
</dbReference>
<dbReference type="SMART" id="SM00397">
    <property type="entry name" value="t_SNARE"/>
    <property type="match status" value="1"/>
</dbReference>
<name>A0A9W7XFP2_9FUNG</name>
<dbReference type="InterPro" id="IPR045242">
    <property type="entry name" value="Syntaxin"/>
</dbReference>
<feature type="transmembrane region" description="Helical" evidence="9">
    <location>
        <begin position="328"/>
        <end position="347"/>
    </location>
</feature>
<evidence type="ECO:0000256" key="6">
    <source>
        <dbReference type="ARBA" id="ARBA00023054"/>
    </source>
</evidence>
<dbReference type="EMBL" id="JANBOH010000556">
    <property type="protein sequence ID" value="KAJ1641911.1"/>
    <property type="molecule type" value="Genomic_DNA"/>
</dbReference>
<dbReference type="GO" id="GO:0006906">
    <property type="term" value="P:vesicle fusion"/>
    <property type="evidence" value="ECO:0007669"/>
    <property type="project" value="TreeGrafter"/>
</dbReference>
<dbReference type="InterPro" id="IPR000727">
    <property type="entry name" value="T_SNARE_dom"/>
</dbReference>
<feature type="compositionally biased region" description="Low complexity" evidence="8">
    <location>
        <begin position="33"/>
        <end position="46"/>
    </location>
</feature>
<dbReference type="SUPFAM" id="SSF47661">
    <property type="entry name" value="t-snare proteins"/>
    <property type="match status" value="1"/>
</dbReference>
<dbReference type="Proteomes" id="UP001145021">
    <property type="component" value="Unassembled WGS sequence"/>
</dbReference>
<evidence type="ECO:0000256" key="8">
    <source>
        <dbReference type="SAM" id="MobiDB-lite"/>
    </source>
</evidence>
<dbReference type="InterPro" id="IPR010989">
    <property type="entry name" value="SNARE"/>
</dbReference>
<dbReference type="CDD" id="cd15844">
    <property type="entry name" value="SNARE_syntaxin5"/>
    <property type="match status" value="1"/>
</dbReference>
<feature type="region of interest" description="Disordered" evidence="8">
    <location>
        <begin position="21"/>
        <end position="46"/>
    </location>
</feature>
<dbReference type="GO" id="GO:0006886">
    <property type="term" value="P:intracellular protein transport"/>
    <property type="evidence" value="ECO:0007669"/>
    <property type="project" value="TreeGrafter"/>
</dbReference>
<evidence type="ECO:0000256" key="1">
    <source>
        <dbReference type="ARBA" id="ARBA00004211"/>
    </source>
</evidence>
<comment type="similarity">
    <text evidence="2">Belongs to the syntaxin family.</text>
</comment>
<evidence type="ECO:0000256" key="2">
    <source>
        <dbReference type="ARBA" id="ARBA00009063"/>
    </source>
</evidence>
<dbReference type="GO" id="GO:0031201">
    <property type="term" value="C:SNARE complex"/>
    <property type="evidence" value="ECO:0007669"/>
    <property type="project" value="TreeGrafter"/>
</dbReference>
<keyword evidence="4 9" id="KW-0812">Transmembrane</keyword>
<keyword evidence="3" id="KW-0813">Transport</keyword>
<sequence length="348" mass="38174">MVALKAKTLRDRTNEYRSLTTALRKRQQNPPQSKSSGSKSAANAATSEFSQHASAIGRDIQDTTLLLEQLATLARGKTMFDDRSGEINALTNQVKQRIAGLNGKILSLQALQRKQNDKDAAGGGKQALEHHSNIVMSLQSQLASTSTVFKDVLELRSESLKASGNRKEQFIGTAAAAAGSLALSSTGVRNRRRFDDSDKFVDSPLYQAERKTRPAPRANSGYPAGSNDAGDDFVALSLPEMDESSSSQMMVMQPNQSSYLDSRSEAINSIESTISELGSIFQQLAHMVSEQREVVQRIDANVESIDINISAAQNELLRYYSNISSNRWLMAKIFMVILVFVFLLVTFV</sequence>
<feature type="region of interest" description="Disordered" evidence="8">
    <location>
        <begin position="199"/>
        <end position="229"/>
    </location>
</feature>
<evidence type="ECO:0000259" key="10">
    <source>
        <dbReference type="PROSITE" id="PS50192"/>
    </source>
</evidence>
<dbReference type="GO" id="GO:0000139">
    <property type="term" value="C:Golgi membrane"/>
    <property type="evidence" value="ECO:0007669"/>
    <property type="project" value="TreeGrafter"/>
</dbReference>
<dbReference type="AlphaFoldDB" id="A0A9W7XFP2"/>
<keyword evidence="5 9" id="KW-1133">Transmembrane helix</keyword>
<dbReference type="PANTHER" id="PTHR19957:SF3">
    <property type="entry name" value="SYNTAXIN-5"/>
    <property type="match status" value="1"/>
</dbReference>
<dbReference type="GO" id="GO:0048278">
    <property type="term" value="P:vesicle docking"/>
    <property type="evidence" value="ECO:0007669"/>
    <property type="project" value="TreeGrafter"/>
</dbReference>
<evidence type="ECO:0000256" key="5">
    <source>
        <dbReference type="ARBA" id="ARBA00022989"/>
    </source>
</evidence>
<evidence type="ECO:0000256" key="3">
    <source>
        <dbReference type="ARBA" id="ARBA00022448"/>
    </source>
</evidence>
<evidence type="ECO:0000256" key="9">
    <source>
        <dbReference type="SAM" id="Phobius"/>
    </source>
</evidence>
<evidence type="ECO:0000256" key="7">
    <source>
        <dbReference type="ARBA" id="ARBA00023136"/>
    </source>
</evidence>
<reference evidence="11" key="1">
    <citation type="submission" date="2022-07" db="EMBL/GenBank/DDBJ databases">
        <title>Phylogenomic reconstructions and comparative analyses of Kickxellomycotina fungi.</title>
        <authorList>
            <person name="Reynolds N.K."/>
            <person name="Stajich J.E."/>
            <person name="Barry K."/>
            <person name="Grigoriev I.V."/>
            <person name="Crous P."/>
            <person name="Smith M.E."/>
        </authorList>
    </citation>
    <scope>NUCLEOTIDE SEQUENCE</scope>
    <source>
        <strain evidence="11">NBRC 105413</strain>
    </source>
</reference>
<accession>A0A9W7XFP2</accession>
<gene>
    <name evidence="11" type="primary">sed5</name>
    <name evidence="11" type="ORF">LPJ64_006188</name>
</gene>
<evidence type="ECO:0000313" key="12">
    <source>
        <dbReference type="Proteomes" id="UP001145021"/>
    </source>
</evidence>
<protein>
    <submittedName>
        <fullName evidence="11">Integral membrane protein SED5</fullName>
    </submittedName>
</protein>
<evidence type="ECO:0000313" key="11">
    <source>
        <dbReference type="EMBL" id="KAJ1641911.1"/>
    </source>
</evidence>
<organism evidence="11 12">
    <name type="scientific">Coemansia asiatica</name>
    <dbReference type="NCBI Taxonomy" id="1052880"/>
    <lineage>
        <taxon>Eukaryota</taxon>
        <taxon>Fungi</taxon>
        <taxon>Fungi incertae sedis</taxon>
        <taxon>Zoopagomycota</taxon>
        <taxon>Kickxellomycotina</taxon>
        <taxon>Kickxellomycetes</taxon>
        <taxon>Kickxellales</taxon>
        <taxon>Kickxellaceae</taxon>
        <taxon>Coemansia</taxon>
    </lineage>
</organism>
<dbReference type="Pfam" id="PF05739">
    <property type="entry name" value="SNARE"/>
    <property type="match status" value="1"/>
</dbReference>
<proteinExistence type="inferred from homology"/>
<comment type="subcellular location">
    <subcellularLocation>
        <location evidence="1">Membrane</location>
        <topology evidence="1">Single-pass type IV membrane protein</topology>
    </subcellularLocation>
</comment>
<dbReference type="GO" id="GO:0006888">
    <property type="term" value="P:endoplasmic reticulum to Golgi vesicle-mediated transport"/>
    <property type="evidence" value="ECO:0007669"/>
    <property type="project" value="TreeGrafter"/>
</dbReference>